<dbReference type="GO" id="GO:0009312">
    <property type="term" value="P:oligosaccharide biosynthetic process"/>
    <property type="evidence" value="ECO:0007669"/>
    <property type="project" value="InterPro"/>
</dbReference>
<dbReference type="EMBL" id="LYMM01000046">
    <property type="protein sequence ID" value="PNU03663.1"/>
    <property type="molecule type" value="Genomic_DNA"/>
</dbReference>
<organism evidence="1 2">
    <name type="scientific">Novosphingobium guangzhouense</name>
    <dbReference type="NCBI Taxonomy" id="1850347"/>
    <lineage>
        <taxon>Bacteria</taxon>
        <taxon>Pseudomonadati</taxon>
        <taxon>Pseudomonadota</taxon>
        <taxon>Alphaproteobacteria</taxon>
        <taxon>Sphingomonadales</taxon>
        <taxon>Sphingomonadaceae</taxon>
        <taxon>Novosphingobium</taxon>
    </lineage>
</organism>
<dbReference type="CDD" id="cd02440">
    <property type="entry name" value="AdoMet_MTases"/>
    <property type="match status" value="1"/>
</dbReference>
<dbReference type="Proteomes" id="UP000236327">
    <property type="component" value="Unassembled WGS sequence"/>
</dbReference>
<protein>
    <submittedName>
        <fullName evidence="1">NodS family protein</fullName>
    </submittedName>
</protein>
<name>A0A2K2FY17_9SPHN</name>
<comment type="caution">
    <text evidence="1">The sequence shown here is derived from an EMBL/GenBank/DDBJ whole genome shotgun (WGS) entry which is preliminary data.</text>
</comment>
<proteinExistence type="predicted"/>
<dbReference type="OrthoDB" id="116799at2"/>
<dbReference type="GO" id="GO:0008757">
    <property type="term" value="F:S-adenosylmethionine-dependent methyltransferase activity"/>
    <property type="evidence" value="ECO:0007669"/>
    <property type="project" value="InterPro"/>
</dbReference>
<dbReference type="RefSeq" id="WP_103097249.1">
    <property type="nucleotide sequence ID" value="NZ_LYMM01000046.1"/>
</dbReference>
<dbReference type="SUPFAM" id="SSF53335">
    <property type="entry name" value="S-adenosyl-L-methionine-dependent methyltransferases"/>
    <property type="match status" value="1"/>
</dbReference>
<reference evidence="1 2" key="1">
    <citation type="submission" date="2016-05" db="EMBL/GenBank/DDBJ databases">
        <title>Complete genome sequence of Novosphingobium guangzhouense SA925(T).</title>
        <authorList>
            <person name="Sha S."/>
        </authorList>
    </citation>
    <scope>NUCLEOTIDE SEQUENCE [LARGE SCALE GENOMIC DNA]</scope>
    <source>
        <strain evidence="1 2">SA925</strain>
    </source>
</reference>
<dbReference type="InterPro" id="IPR008715">
    <property type="entry name" value="SAM-MeTfrase_NodS-like"/>
</dbReference>
<keyword evidence="2" id="KW-1185">Reference proteome</keyword>
<dbReference type="InterPro" id="IPR029063">
    <property type="entry name" value="SAM-dependent_MTases_sf"/>
</dbReference>
<evidence type="ECO:0000313" key="1">
    <source>
        <dbReference type="EMBL" id="PNU03663.1"/>
    </source>
</evidence>
<dbReference type="AlphaFoldDB" id="A0A2K2FY17"/>
<evidence type="ECO:0000313" key="2">
    <source>
        <dbReference type="Proteomes" id="UP000236327"/>
    </source>
</evidence>
<accession>A0A2K2FY17</accession>
<gene>
    <name evidence="1" type="ORF">A8V01_23040</name>
</gene>
<dbReference type="Pfam" id="PF05401">
    <property type="entry name" value="NodS"/>
    <property type="match status" value="1"/>
</dbReference>
<dbReference type="Gene3D" id="3.40.50.150">
    <property type="entry name" value="Vaccinia Virus protein VP39"/>
    <property type="match status" value="1"/>
</dbReference>
<sequence length="195" mass="21931">MTRHAASMPPEYFEAMFLGTPDPWDLETSAYEQAKYRHSIEALGARRYAAGLEVGCAKGVLTRSLAGKVASLFSLDVSGTALRAARRRCADLDHVGFANMRFPAQAPDRDFDLIVLSEVAYYWHDDDLAQTGVWLQEHLVPGGDLLLVHWTGETDYPQDGDEVVNKLHAIVGKQVSVSIAERRMHYRLDLWRKTR</sequence>